<proteinExistence type="predicted"/>
<reference evidence="2 3" key="1">
    <citation type="journal article" date="2021" name="Sci. Rep.">
        <title>Chromosome anchoring in Senegalese sole (Solea senegalensis) reveals sex-associated markers and genome rearrangements in flatfish.</title>
        <authorList>
            <person name="Guerrero-Cozar I."/>
            <person name="Gomez-Garrido J."/>
            <person name="Berbel C."/>
            <person name="Martinez-Blanch J.F."/>
            <person name="Alioto T."/>
            <person name="Claros M.G."/>
            <person name="Gagnaire P.A."/>
            <person name="Manchado M."/>
        </authorList>
    </citation>
    <scope>NUCLEOTIDE SEQUENCE [LARGE SCALE GENOMIC DNA]</scope>
    <source>
        <strain evidence="2">Sse05_10M</strain>
    </source>
</reference>
<organism evidence="2 3">
    <name type="scientific">Solea senegalensis</name>
    <name type="common">Senegalese sole</name>
    <dbReference type="NCBI Taxonomy" id="28829"/>
    <lineage>
        <taxon>Eukaryota</taxon>
        <taxon>Metazoa</taxon>
        <taxon>Chordata</taxon>
        <taxon>Craniata</taxon>
        <taxon>Vertebrata</taxon>
        <taxon>Euteleostomi</taxon>
        <taxon>Actinopterygii</taxon>
        <taxon>Neopterygii</taxon>
        <taxon>Teleostei</taxon>
        <taxon>Neoteleostei</taxon>
        <taxon>Acanthomorphata</taxon>
        <taxon>Carangaria</taxon>
        <taxon>Pleuronectiformes</taxon>
        <taxon>Pleuronectoidei</taxon>
        <taxon>Soleidae</taxon>
        <taxon>Solea</taxon>
    </lineage>
</organism>
<evidence type="ECO:0008006" key="4">
    <source>
        <dbReference type="Google" id="ProtNLM"/>
    </source>
</evidence>
<dbReference type="EMBL" id="JAGKHQ010000020">
    <property type="protein sequence ID" value="KAG7478990.1"/>
    <property type="molecule type" value="Genomic_DNA"/>
</dbReference>
<dbReference type="AlphaFoldDB" id="A0AAV6PWL7"/>
<feature type="region of interest" description="Disordered" evidence="1">
    <location>
        <begin position="74"/>
        <end position="93"/>
    </location>
</feature>
<gene>
    <name evidence="2" type="ORF">JOB18_014461</name>
</gene>
<accession>A0AAV6PWL7</accession>
<protein>
    <recommendedName>
        <fullName evidence="4">Secreted protein</fullName>
    </recommendedName>
</protein>
<sequence length="139" mass="14853">MERVVAAAAAAVETAAAAVVTASPDCDAAGRGSGSLRPRRAVNVTRRQAFVQHMPLEEGGRVPMLQIPAFDLDTKGRPAANAPRHEVRNKRNSARCRPSVPLWEKLSSSSGQRGEVCLARLQLHTDLTAASLPGNYSRD</sequence>
<name>A0AAV6PWL7_SOLSE</name>
<evidence type="ECO:0000313" key="2">
    <source>
        <dbReference type="EMBL" id="KAG7478990.1"/>
    </source>
</evidence>
<evidence type="ECO:0000313" key="3">
    <source>
        <dbReference type="Proteomes" id="UP000693946"/>
    </source>
</evidence>
<dbReference type="Proteomes" id="UP000693946">
    <property type="component" value="Linkage Group LG8"/>
</dbReference>
<keyword evidence="3" id="KW-1185">Reference proteome</keyword>
<evidence type="ECO:0000256" key="1">
    <source>
        <dbReference type="SAM" id="MobiDB-lite"/>
    </source>
</evidence>
<comment type="caution">
    <text evidence="2">The sequence shown here is derived from an EMBL/GenBank/DDBJ whole genome shotgun (WGS) entry which is preliminary data.</text>
</comment>